<keyword evidence="7" id="KW-1185">Reference proteome</keyword>
<name>A0ABT5MQG6_9PAST</name>
<evidence type="ECO:0000313" key="6">
    <source>
        <dbReference type="EMBL" id="MDD0824412.1"/>
    </source>
</evidence>
<dbReference type="RefSeq" id="WP_273748054.1">
    <property type="nucleotide sequence ID" value="NZ_JAQSJE010000008.1"/>
</dbReference>
<proteinExistence type="predicted"/>
<protein>
    <submittedName>
        <fullName evidence="6">Recombinase</fullName>
    </submittedName>
</protein>
<feature type="transmembrane region" description="Helical" evidence="5">
    <location>
        <begin position="597"/>
        <end position="620"/>
    </location>
</feature>
<gene>
    <name evidence="6" type="ORF">PTQ27_08050</name>
</gene>
<accession>A0ABT5MQG6</accession>
<dbReference type="PIRSF" id="PIRSF015380">
    <property type="entry name" value="Site-sp_rcmb"/>
    <property type="match status" value="1"/>
</dbReference>
<dbReference type="EMBL" id="JAQSJE010000008">
    <property type="protein sequence ID" value="MDD0824412.1"/>
    <property type="molecule type" value="Genomic_DNA"/>
</dbReference>
<evidence type="ECO:0000256" key="3">
    <source>
        <dbReference type="ARBA" id="ARBA00022989"/>
    </source>
</evidence>
<dbReference type="Proteomes" id="UP001221909">
    <property type="component" value="Unassembled WGS sequence"/>
</dbReference>
<dbReference type="InterPro" id="IPR011385">
    <property type="entry name" value="Site-sp_rcmbase"/>
</dbReference>
<feature type="transmembrane region" description="Helical" evidence="5">
    <location>
        <begin position="433"/>
        <end position="454"/>
    </location>
</feature>
<feature type="transmembrane region" description="Helical" evidence="5">
    <location>
        <begin position="543"/>
        <end position="563"/>
    </location>
</feature>
<dbReference type="Gene3D" id="1.20.1080.10">
    <property type="entry name" value="Glycerol uptake facilitator protein"/>
    <property type="match status" value="1"/>
</dbReference>
<keyword evidence="2 5" id="KW-0812">Transmembrane</keyword>
<evidence type="ECO:0000256" key="1">
    <source>
        <dbReference type="ARBA" id="ARBA00004141"/>
    </source>
</evidence>
<feature type="transmembrane region" description="Helical" evidence="5">
    <location>
        <begin position="334"/>
        <end position="354"/>
    </location>
</feature>
<dbReference type="Pfam" id="PF10136">
    <property type="entry name" value="SpecificRecomb"/>
    <property type="match status" value="1"/>
</dbReference>
<feature type="transmembrane region" description="Helical" evidence="5">
    <location>
        <begin position="481"/>
        <end position="501"/>
    </location>
</feature>
<evidence type="ECO:0000313" key="7">
    <source>
        <dbReference type="Proteomes" id="UP001221909"/>
    </source>
</evidence>
<comment type="caution">
    <text evidence="6">The sequence shown here is derived from an EMBL/GenBank/DDBJ whole genome shotgun (WGS) entry which is preliminary data.</text>
</comment>
<evidence type="ECO:0000256" key="5">
    <source>
        <dbReference type="SAM" id="Phobius"/>
    </source>
</evidence>
<sequence>MLKKNSDQTELQNFITQKIEQQNAFELLDGVCEWFRSSSPTEVREKLKLFLKTLAENETLAQQVSSLLARWICSLRLYPLFVSTGILGREGFSQGFKNRLYDKFNPSFKDKNDLRDVFYLLFNDSNDELWINEVSLNEWRSLFNLLAKYTPKNERERLFTHLRQEGLLAIEMLAVWVAAEELEPELMRLDPILLDRDSPFVALQREVFHWLNAHRQEQEFEKKHLEVMYSQSLKLVERLRKRGAEAGSSLAVAHLLERLKQTLERLGILLHIFSKPNLALSHLLRLVGDIAISAVHQHSLADLMKQSVGMLSRTITQNTSDHGEHYITRNKKEYFSMFFSAAGGGVIIALMALFKIYLGTQIEDKVWLGLAEGLNYGLGFTLIFMLHCTVATKQPAMTAARFAEAVERNPHNPQSRNMKLAQLLIDVFRSQSIAVIGNVLIAISVAATIAYYYFQHFGMPLLDEESISYQLSAIDPTKGTLWYAAIAGVWLFLAGIISGYFDNRSNYLNSRMRLRQHPCLKLVMTEKCRNGFADYIHDSYGSIMGNLSFGMLLGITGVIGYLLSLPLDIRHVAFSSANLGYAVVSGSLGWEILWKGVGFVLLIGLVNLIVSFSLTLWLALRSLNAKIDSWWDIFICMLKILRKKPLSLFLPMQLDK</sequence>
<feature type="transmembrane region" description="Helical" evidence="5">
    <location>
        <begin position="374"/>
        <end position="392"/>
    </location>
</feature>
<reference evidence="6 7" key="1">
    <citation type="submission" date="2023-02" db="EMBL/GenBank/DDBJ databases">
        <title>Mannheimia cairiniae sp. nov., a novel species of Mannheimia obtained from moscovy ducks (Cairina moschata) and reclassification of Mannheimia ovis as heterotypic synonym of Mannheimia pernigra.</title>
        <authorList>
            <person name="Christensen H."/>
        </authorList>
    </citation>
    <scope>NUCLEOTIDE SEQUENCE [LARGE SCALE GENOMIC DNA]</scope>
    <source>
        <strain evidence="6 7">AT1</strain>
    </source>
</reference>
<dbReference type="InterPro" id="IPR023271">
    <property type="entry name" value="Aquaporin-like"/>
</dbReference>
<keyword evidence="3 5" id="KW-1133">Transmembrane helix</keyword>
<evidence type="ECO:0000256" key="2">
    <source>
        <dbReference type="ARBA" id="ARBA00022692"/>
    </source>
</evidence>
<evidence type="ECO:0000256" key="4">
    <source>
        <dbReference type="ARBA" id="ARBA00023136"/>
    </source>
</evidence>
<organism evidence="6 7">
    <name type="scientific">Mannheimia cairinae</name>
    <dbReference type="NCBI Taxonomy" id="3025936"/>
    <lineage>
        <taxon>Bacteria</taxon>
        <taxon>Pseudomonadati</taxon>
        <taxon>Pseudomonadota</taxon>
        <taxon>Gammaproteobacteria</taxon>
        <taxon>Pasteurellales</taxon>
        <taxon>Pasteurellaceae</taxon>
        <taxon>Mannheimia</taxon>
    </lineage>
</organism>
<keyword evidence="4 5" id="KW-0472">Membrane</keyword>
<comment type="subcellular location">
    <subcellularLocation>
        <location evidence="1">Membrane</location>
        <topology evidence="1">Multi-pass membrane protein</topology>
    </subcellularLocation>
</comment>